<name>A0A0B7F4R0_THACB</name>
<sequence>MRKATGDYMFDLTWHHSNFEIALGGCRFTCAPQISILVHVNNEDGFHLGAHQLESTLAAKAKGATDSTIDLTDDLNTFLLALQDDGV</sequence>
<keyword evidence="2" id="KW-1185">Reference proteome</keyword>
<evidence type="ECO:0000313" key="2">
    <source>
        <dbReference type="Proteomes" id="UP000059188"/>
    </source>
</evidence>
<evidence type="ECO:0000313" key="1">
    <source>
        <dbReference type="EMBL" id="CEL52525.1"/>
    </source>
</evidence>
<accession>A0A0B7F4R0</accession>
<gene>
    <name evidence="1" type="ORF">RSOLAG1IB_05729</name>
</gene>
<reference evidence="1 2" key="1">
    <citation type="submission" date="2014-11" db="EMBL/GenBank/DDBJ databases">
        <authorList>
            <person name="Wibberg Daniel"/>
        </authorList>
    </citation>
    <scope>NUCLEOTIDE SEQUENCE [LARGE SCALE GENOMIC DNA]</scope>
    <source>
        <strain evidence="1">Rhizoctonia solani AG1-IB 7/3/14</strain>
    </source>
</reference>
<protein>
    <submittedName>
        <fullName evidence="1">Uncharacterized protein</fullName>
    </submittedName>
</protein>
<organism evidence="1 2">
    <name type="scientific">Thanatephorus cucumeris (strain AG1-IB / isolate 7/3/14)</name>
    <name type="common">Lettuce bottom rot fungus</name>
    <name type="synonym">Rhizoctonia solani</name>
    <dbReference type="NCBI Taxonomy" id="1108050"/>
    <lineage>
        <taxon>Eukaryota</taxon>
        <taxon>Fungi</taxon>
        <taxon>Dikarya</taxon>
        <taxon>Basidiomycota</taxon>
        <taxon>Agaricomycotina</taxon>
        <taxon>Agaricomycetes</taxon>
        <taxon>Cantharellales</taxon>
        <taxon>Ceratobasidiaceae</taxon>
        <taxon>Rhizoctonia</taxon>
        <taxon>Rhizoctonia solani AG-1</taxon>
    </lineage>
</organism>
<proteinExistence type="predicted"/>
<dbReference type="Proteomes" id="UP000059188">
    <property type="component" value="Unassembled WGS sequence"/>
</dbReference>
<dbReference type="AlphaFoldDB" id="A0A0B7F4R0"/>
<dbReference type="EMBL" id="LN679109">
    <property type="protein sequence ID" value="CEL52525.1"/>
    <property type="molecule type" value="Genomic_DNA"/>
</dbReference>